<evidence type="ECO:0000256" key="3">
    <source>
        <dbReference type="RuleBase" id="RU003971"/>
    </source>
</evidence>
<dbReference type="InterPro" id="IPR015917">
    <property type="entry name" value="Pept_C14A"/>
</dbReference>
<evidence type="ECO:0000313" key="6">
    <source>
        <dbReference type="EMBL" id="KAK2156456.1"/>
    </source>
</evidence>
<dbReference type="SUPFAM" id="SSF52129">
    <property type="entry name" value="Caspase-like"/>
    <property type="match status" value="1"/>
</dbReference>
<gene>
    <name evidence="6" type="ORF">NP493_1971g00019</name>
</gene>
<evidence type="ECO:0000259" key="5">
    <source>
        <dbReference type="PROSITE" id="PS50208"/>
    </source>
</evidence>
<keyword evidence="7" id="KW-1185">Reference proteome</keyword>
<reference evidence="6" key="1">
    <citation type="journal article" date="2023" name="Mol. Biol. Evol.">
        <title>Third-Generation Sequencing Reveals the Adaptive Role of the Epigenome in Three Deep-Sea Polychaetes.</title>
        <authorList>
            <person name="Perez M."/>
            <person name="Aroh O."/>
            <person name="Sun Y."/>
            <person name="Lan Y."/>
            <person name="Juniper S.K."/>
            <person name="Young C.R."/>
            <person name="Angers B."/>
            <person name="Qian P.Y."/>
        </authorList>
    </citation>
    <scope>NUCLEOTIDE SEQUENCE</scope>
    <source>
        <strain evidence="6">R07B-5</strain>
    </source>
</reference>
<dbReference type="InterPro" id="IPR011600">
    <property type="entry name" value="Pept_C14_caspase"/>
</dbReference>
<accession>A0AAD9JPC2</accession>
<evidence type="ECO:0000256" key="2">
    <source>
        <dbReference type="ARBA" id="ARBA00022703"/>
    </source>
</evidence>
<dbReference type="AlphaFoldDB" id="A0AAD9JPC2"/>
<dbReference type="GO" id="GO:0006508">
    <property type="term" value="P:proteolysis"/>
    <property type="evidence" value="ECO:0007669"/>
    <property type="project" value="InterPro"/>
</dbReference>
<dbReference type="Proteomes" id="UP001209878">
    <property type="component" value="Unassembled WGS sequence"/>
</dbReference>
<feature type="domain" description="Caspase family p10" evidence="4">
    <location>
        <begin position="150"/>
        <end position="244"/>
    </location>
</feature>
<sequence length="244" mass="27387">MGSCHLEFWSSLQIPRYNVTKERIELVMIVNEKFTDNFSNRPWATEDAARLKAYFGSCQKPKSNLNASQMRETFKHVPTDIDCLVVFVSSYGQPGRVLGADGGSQLTVAEMLDVVNENEALAGKPCVFILQTCDISSMIAQADGGNNNKDTWTIPSTADNLVVQSLYPGENGLDKHPGHSSFITALCCEMEDNVDKSKDIRHIMTRVIARMKDEIEEEHIRETWPSLMKLLPIQVSMLTKQLFL</sequence>
<dbReference type="GO" id="GO:0005737">
    <property type="term" value="C:cytoplasm"/>
    <property type="evidence" value="ECO:0007669"/>
    <property type="project" value="UniProtKB-ARBA"/>
</dbReference>
<name>A0AAD9JPC2_RIDPI</name>
<evidence type="ECO:0000256" key="1">
    <source>
        <dbReference type="ARBA" id="ARBA00010134"/>
    </source>
</evidence>
<dbReference type="Pfam" id="PF00656">
    <property type="entry name" value="Peptidase_C14"/>
    <property type="match status" value="1"/>
</dbReference>
<dbReference type="GO" id="GO:0051604">
    <property type="term" value="P:protein maturation"/>
    <property type="evidence" value="ECO:0007669"/>
    <property type="project" value="UniProtKB-ARBA"/>
</dbReference>
<evidence type="ECO:0008006" key="8">
    <source>
        <dbReference type="Google" id="ProtNLM"/>
    </source>
</evidence>
<dbReference type="GO" id="GO:0043067">
    <property type="term" value="P:regulation of programmed cell death"/>
    <property type="evidence" value="ECO:0007669"/>
    <property type="project" value="UniProtKB-ARBA"/>
</dbReference>
<organism evidence="6 7">
    <name type="scientific">Ridgeia piscesae</name>
    <name type="common">Tubeworm</name>
    <dbReference type="NCBI Taxonomy" id="27915"/>
    <lineage>
        <taxon>Eukaryota</taxon>
        <taxon>Metazoa</taxon>
        <taxon>Spiralia</taxon>
        <taxon>Lophotrochozoa</taxon>
        <taxon>Annelida</taxon>
        <taxon>Polychaeta</taxon>
        <taxon>Sedentaria</taxon>
        <taxon>Canalipalpata</taxon>
        <taxon>Sabellida</taxon>
        <taxon>Siboglinidae</taxon>
        <taxon>Ridgeia</taxon>
    </lineage>
</organism>
<dbReference type="PANTHER" id="PTHR48169:SF7">
    <property type="entry name" value="CASPASE 10"/>
    <property type="match status" value="1"/>
</dbReference>
<dbReference type="InterPro" id="IPR029030">
    <property type="entry name" value="Caspase-like_dom_sf"/>
</dbReference>
<dbReference type="PROSITE" id="PS50208">
    <property type="entry name" value="CASPASE_P20"/>
    <property type="match status" value="1"/>
</dbReference>
<proteinExistence type="inferred from homology"/>
<protein>
    <recommendedName>
        <fullName evidence="8">Caspase family p20 domain-containing protein</fullName>
    </recommendedName>
</protein>
<dbReference type="GO" id="GO:0006915">
    <property type="term" value="P:apoptotic process"/>
    <property type="evidence" value="ECO:0007669"/>
    <property type="project" value="UniProtKB-KW"/>
</dbReference>
<dbReference type="InterPro" id="IPR001309">
    <property type="entry name" value="Pept_C14_p20"/>
</dbReference>
<comment type="caution">
    <text evidence="6">The sequence shown here is derived from an EMBL/GenBank/DDBJ whole genome shotgun (WGS) entry which is preliminary data.</text>
</comment>
<dbReference type="SMART" id="SM00115">
    <property type="entry name" value="CASc"/>
    <property type="match status" value="1"/>
</dbReference>
<comment type="similarity">
    <text evidence="1 3">Belongs to the peptidase C14A family.</text>
</comment>
<keyword evidence="2" id="KW-0053">Apoptosis</keyword>
<dbReference type="EMBL" id="JAODUO010001969">
    <property type="protein sequence ID" value="KAK2156456.1"/>
    <property type="molecule type" value="Genomic_DNA"/>
</dbReference>
<evidence type="ECO:0000313" key="7">
    <source>
        <dbReference type="Proteomes" id="UP001209878"/>
    </source>
</evidence>
<evidence type="ECO:0000259" key="4">
    <source>
        <dbReference type="PROSITE" id="PS50207"/>
    </source>
</evidence>
<dbReference type="InterPro" id="IPR002138">
    <property type="entry name" value="Pept_C14_p10"/>
</dbReference>
<dbReference type="PROSITE" id="PS50207">
    <property type="entry name" value="CASPASE_P10"/>
    <property type="match status" value="1"/>
</dbReference>
<dbReference type="GO" id="GO:0004197">
    <property type="term" value="F:cysteine-type endopeptidase activity"/>
    <property type="evidence" value="ECO:0007669"/>
    <property type="project" value="InterPro"/>
</dbReference>
<dbReference type="Gene3D" id="3.40.50.1460">
    <property type="match status" value="1"/>
</dbReference>
<feature type="domain" description="Caspase family p20" evidence="5">
    <location>
        <begin position="70"/>
        <end position="133"/>
    </location>
</feature>
<dbReference type="PANTHER" id="PTHR48169">
    <property type="entry name" value="DED DOMAIN-CONTAINING PROTEIN"/>
    <property type="match status" value="1"/>
</dbReference>